<reference evidence="5 6" key="1">
    <citation type="submission" date="2019-11" db="EMBL/GenBank/DDBJ databases">
        <title>Venturia inaequalis Genome Resource.</title>
        <authorList>
            <person name="Lichtner F.J."/>
        </authorList>
    </citation>
    <scope>NUCLEOTIDE SEQUENCE [LARGE SCALE GENOMIC DNA]</scope>
    <source>
        <strain evidence="5">Bline_iso_100314</strain>
    </source>
</reference>
<gene>
    <name evidence="5" type="ORF">BLS_007067</name>
</gene>
<dbReference type="SUPFAM" id="SSF55729">
    <property type="entry name" value="Acyl-CoA N-acyltransferases (Nat)"/>
    <property type="match status" value="1"/>
</dbReference>
<evidence type="ECO:0000256" key="2">
    <source>
        <dbReference type="ARBA" id="ARBA00023315"/>
    </source>
</evidence>
<name>A0A8H3YMS4_VENIN</name>
<proteinExistence type="predicted"/>
<dbReference type="Gene3D" id="3.40.630.30">
    <property type="match status" value="1"/>
</dbReference>
<dbReference type="EMBL" id="WNWQ01000537">
    <property type="protein sequence ID" value="KAE9966339.1"/>
    <property type="molecule type" value="Genomic_DNA"/>
</dbReference>
<keyword evidence="2" id="KW-0012">Acyltransferase</keyword>
<dbReference type="GO" id="GO:0004596">
    <property type="term" value="F:protein-N-terminal amino-acid acetyltransferase activity"/>
    <property type="evidence" value="ECO:0007669"/>
    <property type="project" value="TreeGrafter"/>
</dbReference>
<evidence type="ECO:0000313" key="5">
    <source>
        <dbReference type="EMBL" id="KAE9966339.1"/>
    </source>
</evidence>
<protein>
    <recommendedName>
        <fullName evidence="4">N-acetyltransferase domain-containing protein</fullName>
    </recommendedName>
</protein>
<feature type="domain" description="N-acetyltransferase" evidence="4">
    <location>
        <begin position="2"/>
        <end position="185"/>
    </location>
</feature>
<comment type="caution">
    <text evidence="5">The sequence shown here is derived from an EMBL/GenBank/DDBJ whole genome shotgun (WGS) entry which is preliminary data.</text>
</comment>
<feature type="compositionally biased region" description="Basic and acidic residues" evidence="3">
    <location>
        <begin position="186"/>
        <end position="197"/>
    </location>
</feature>
<dbReference type="Proteomes" id="UP000433883">
    <property type="component" value="Unassembled WGS sequence"/>
</dbReference>
<dbReference type="PANTHER" id="PTHR45910:SF1">
    <property type="entry name" value="N-ALPHA-ACETYLTRANSFERASE 20"/>
    <property type="match status" value="1"/>
</dbReference>
<evidence type="ECO:0000313" key="6">
    <source>
        <dbReference type="Proteomes" id="UP000433883"/>
    </source>
</evidence>
<dbReference type="CDD" id="cd04301">
    <property type="entry name" value="NAT_SF"/>
    <property type="match status" value="1"/>
</dbReference>
<accession>A0A8H3YMS4</accession>
<dbReference type="InterPro" id="IPR051646">
    <property type="entry name" value="NatB_acetyltransferase_subunit"/>
</dbReference>
<dbReference type="GO" id="GO:0031416">
    <property type="term" value="C:NatB complex"/>
    <property type="evidence" value="ECO:0007669"/>
    <property type="project" value="TreeGrafter"/>
</dbReference>
<dbReference type="PROSITE" id="PS51186">
    <property type="entry name" value="GNAT"/>
    <property type="match status" value="1"/>
</dbReference>
<dbReference type="InterPro" id="IPR000182">
    <property type="entry name" value="GNAT_dom"/>
</dbReference>
<dbReference type="InterPro" id="IPR016181">
    <property type="entry name" value="Acyl_CoA_acyltransferase"/>
</dbReference>
<dbReference type="AlphaFoldDB" id="A0A8H3YMS4"/>
<dbReference type="PANTHER" id="PTHR45910">
    <property type="entry name" value="N-ALPHA-ACETYLTRANSFERASE 20"/>
    <property type="match status" value="1"/>
</dbReference>
<evidence type="ECO:0000259" key="4">
    <source>
        <dbReference type="PROSITE" id="PS51186"/>
    </source>
</evidence>
<evidence type="ECO:0000256" key="3">
    <source>
        <dbReference type="SAM" id="MobiDB-lite"/>
    </source>
</evidence>
<evidence type="ECO:0000256" key="1">
    <source>
        <dbReference type="ARBA" id="ARBA00022679"/>
    </source>
</evidence>
<feature type="region of interest" description="Disordered" evidence="3">
    <location>
        <begin position="186"/>
        <end position="208"/>
    </location>
</feature>
<organism evidence="5 6">
    <name type="scientific">Venturia inaequalis</name>
    <name type="common">Apple scab fungus</name>
    <dbReference type="NCBI Taxonomy" id="5025"/>
    <lineage>
        <taxon>Eukaryota</taxon>
        <taxon>Fungi</taxon>
        <taxon>Dikarya</taxon>
        <taxon>Ascomycota</taxon>
        <taxon>Pezizomycotina</taxon>
        <taxon>Dothideomycetes</taxon>
        <taxon>Pleosporomycetidae</taxon>
        <taxon>Venturiales</taxon>
        <taxon>Venturiaceae</taxon>
        <taxon>Venturia</taxon>
    </lineage>
</organism>
<dbReference type="Pfam" id="PF00583">
    <property type="entry name" value="Acetyltransf_1"/>
    <property type="match status" value="1"/>
</dbReference>
<sequence length="208" mass="23987">MASVRPMTAMDLFNFNTCNLDHLTETYNTTFYLEYLSKWPHLCRVIEGHNGQIEGYSITILFKLEYHQTNTPTVLGKTEASPYTAPVEPFHPKTNPNPNYLPWHGHVTALTISPSARRLGYATLLTAALEQQCDAHNAWFVDLFVRAENVVAQELYKKMGYSVYRRVLSYYQDDEDAFDMRKPLSRDKDRDTVREGGEDVNVDPNDVW</sequence>
<keyword evidence="1" id="KW-0808">Transferase</keyword>